<evidence type="ECO:0000256" key="1">
    <source>
        <dbReference type="SAM" id="Phobius"/>
    </source>
</evidence>
<dbReference type="PANTHER" id="PTHR30282">
    <property type="entry name" value="P-AMINOBENZOYL GLUTAMATE TRANSPORTER"/>
    <property type="match status" value="1"/>
</dbReference>
<feature type="transmembrane region" description="Helical" evidence="1">
    <location>
        <begin position="130"/>
        <end position="148"/>
    </location>
</feature>
<feature type="transmembrane region" description="Helical" evidence="1">
    <location>
        <begin position="495"/>
        <end position="521"/>
    </location>
</feature>
<proteinExistence type="predicted"/>
<evidence type="ECO:0000313" key="2">
    <source>
        <dbReference type="EMBL" id="SET88590.1"/>
    </source>
</evidence>
<feature type="transmembrane region" description="Helical" evidence="1">
    <location>
        <begin position="154"/>
        <end position="173"/>
    </location>
</feature>
<accession>A0A1I0HWX6</accession>
<feature type="transmembrane region" description="Helical" evidence="1">
    <location>
        <begin position="36"/>
        <end position="54"/>
    </location>
</feature>
<gene>
    <name evidence="2" type="ORF">SAMN05216313_11838</name>
</gene>
<dbReference type="GO" id="GO:1902604">
    <property type="term" value="P:p-aminobenzoyl-glutamate transmembrane transport"/>
    <property type="evidence" value="ECO:0007669"/>
    <property type="project" value="InterPro"/>
</dbReference>
<dbReference type="PANTHER" id="PTHR30282:SF0">
    <property type="entry name" value="P-AMINOBENZOYL-GLUTAMATE TRANSPORT PROTEIN"/>
    <property type="match status" value="1"/>
</dbReference>
<feature type="transmembrane region" description="Helical" evidence="1">
    <location>
        <begin position="323"/>
        <end position="341"/>
    </location>
</feature>
<dbReference type="InterPro" id="IPR004697">
    <property type="entry name" value="AbgT"/>
</dbReference>
<feature type="transmembrane region" description="Helical" evidence="1">
    <location>
        <begin position="99"/>
        <end position="118"/>
    </location>
</feature>
<feature type="transmembrane region" description="Helical" evidence="1">
    <location>
        <begin position="462"/>
        <end position="483"/>
    </location>
</feature>
<dbReference type="RefSeq" id="WP_092366083.1">
    <property type="nucleotide sequence ID" value="NZ_CAJJSN010000040.1"/>
</dbReference>
<dbReference type="Proteomes" id="UP000198508">
    <property type="component" value="Unassembled WGS sequence"/>
</dbReference>
<feature type="transmembrane region" description="Helical" evidence="1">
    <location>
        <begin position="284"/>
        <end position="303"/>
    </location>
</feature>
<sequence length="533" mass="56412">MSKNVAVAAARDGKKSRVDRILDSIERAGNALPHPFILFMILSGIILVLSLVMSRAGVSVTALSATNGGSETAETVFTIQNLVTKDYLLNLVINFPQTFISFGPLKTALVVIISIAVAERSGLLSAFVRRVLLGASPTWMMLIIAFIAVNGNLLADVAVVVLPPLSGAIFAAMGFNPWLGITLSYIGATAANSATIVITSTDINLAAVTQQITGNLGISAPVNPLMNWYFIMVSTFLITITMVVVSKTIMKNKLPLRDPNANLTGGGSTLISDSQLTPAELKGLRAAGIFSLVYFGLLAFMTIPSGGLLRSPEGTILPTSPFLNGLVMIITLYFIFAGIIYGKVSGSLKSLQDLPDMMAKGITDVSGFIVIILSASIMIQVFSDSHIGDMIGAAGGQFLKDFNIGPTAALVGLILITMFSNLFVISGLTKWLLFAPVFIPLFASIGVSPAVIQMTYRIGDAITNSICPMNAMLGAIIGYYTLWKPKGYGKVGLGTIMVLALPYTVAIAVVLILQFLVWMLFKLPLGPGAGVFM</sequence>
<feature type="transmembrane region" description="Helical" evidence="1">
    <location>
        <begin position="362"/>
        <end position="382"/>
    </location>
</feature>
<reference evidence="3" key="1">
    <citation type="submission" date="2016-10" db="EMBL/GenBank/DDBJ databases">
        <authorList>
            <person name="Varghese N."/>
            <person name="Submissions S."/>
        </authorList>
    </citation>
    <scope>NUCLEOTIDE SEQUENCE [LARGE SCALE GENOMIC DNA]</scope>
    <source>
        <strain evidence="3">NLAE-zl-G277</strain>
    </source>
</reference>
<protein>
    <submittedName>
        <fullName evidence="2">Aminobenzoyl-glutamate transport protein</fullName>
    </submittedName>
</protein>
<dbReference type="Pfam" id="PF03806">
    <property type="entry name" value="ABG_transport"/>
    <property type="match status" value="1"/>
</dbReference>
<dbReference type="AlphaFoldDB" id="A0A1I0HWX6"/>
<feature type="transmembrane region" description="Helical" evidence="1">
    <location>
        <begin position="228"/>
        <end position="245"/>
    </location>
</feature>
<organism evidence="2 3">
    <name type="scientific">Enterocloster lavalensis</name>
    <dbReference type="NCBI Taxonomy" id="460384"/>
    <lineage>
        <taxon>Bacteria</taxon>
        <taxon>Bacillati</taxon>
        <taxon>Bacillota</taxon>
        <taxon>Clostridia</taxon>
        <taxon>Lachnospirales</taxon>
        <taxon>Lachnospiraceae</taxon>
        <taxon>Enterocloster</taxon>
    </lineage>
</organism>
<keyword evidence="3" id="KW-1185">Reference proteome</keyword>
<keyword evidence="1" id="KW-1133">Transmembrane helix</keyword>
<evidence type="ECO:0000313" key="3">
    <source>
        <dbReference type="Proteomes" id="UP000198508"/>
    </source>
</evidence>
<dbReference type="GO" id="GO:0015558">
    <property type="term" value="F:secondary active p-aminobenzoyl-glutamate transmembrane transporter activity"/>
    <property type="evidence" value="ECO:0007669"/>
    <property type="project" value="InterPro"/>
</dbReference>
<dbReference type="EMBL" id="FOIM01000018">
    <property type="protein sequence ID" value="SET88590.1"/>
    <property type="molecule type" value="Genomic_DNA"/>
</dbReference>
<feature type="transmembrane region" description="Helical" evidence="1">
    <location>
        <begin position="431"/>
        <end position="456"/>
    </location>
</feature>
<dbReference type="STRING" id="460384.SAMN05216313_11838"/>
<keyword evidence="1" id="KW-0472">Membrane</keyword>
<feature type="transmembrane region" description="Helical" evidence="1">
    <location>
        <begin position="402"/>
        <end position="424"/>
    </location>
</feature>
<keyword evidence="1" id="KW-0812">Transmembrane</keyword>
<feature type="transmembrane region" description="Helical" evidence="1">
    <location>
        <begin position="185"/>
        <end position="208"/>
    </location>
</feature>
<name>A0A1I0HWX6_9FIRM</name>